<dbReference type="Pfam" id="PF12777">
    <property type="entry name" value="MT"/>
    <property type="match status" value="1"/>
</dbReference>
<dbReference type="GO" id="GO:0007018">
    <property type="term" value="P:microtubule-based movement"/>
    <property type="evidence" value="ECO:0007669"/>
    <property type="project" value="InterPro"/>
</dbReference>
<feature type="domain" description="Dynein heavy chain AAA lid" evidence="5">
    <location>
        <begin position="1063"/>
        <end position="1201"/>
    </location>
</feature>
<feature type="domain" description="Dynein heavy chain region D6 P-loop" evidence="2">
    <location>
        <begin position="924"/>
        <end position="1032"/>
    </location>
</feature>
<evidence type="ECO:0000256" key="1">
    <source>
        <dbReference type="SAM" id="Coils"/>
    </source>
</evidence>
<evidence type="ECO:0000259" key="4">
    <source>
        <dbReference type="Pfam" id="PF12781"/>
    </source>
</evidence>
<dbReference type="PANTHER" id="PTHR45703:SF37">
    <property type="entry name" value="DYNEINS HEAVY CHAIN"/>
    <property type="match status" value="1"/>
</dbReference>
<accession>A0A7S0QHX1</accession>
<protein>
    <submittedName>
        <fullName evidence="7">Uncharacterized protein</fullName>
    </submittedName>
</protein>
<dbReference type="Gene3D" id="1.10.8.1220">
    <property type="match status" value="1"/>
</dbReference>
<evidence type="ECO:0000313" key="7">
    <source>
        <dbReference type="EMBL" id="CAD8631520.1"/>
    </source>
</evidence>
<dbReference type="Gene3D" id="1.20.920.20">
    <property type="match status" value="1"/>
</dbReference>
<dbReference type="Pfam" id="PF12781">
    <property type="entry name" value="AAA_9"/>
    <property type="match status" value="1"/>
</dbReference>
<dbReference type="EMBL" id="HBEZ01016600">
    <property type="protein sequence ID" value="CAD8631520.1"/>
    <property type="molecule type" value="Transcribed_RNA"/>
</dbReference>
<dbReference type="InterPro" id="IPR024743">
    <property type="entry name" value="Dynein_HC_stalk"/>
</dbReference>
<proteinExistence type="predicted"/>
<dbReference type="Gene3D" id="1.20.1270.280">
    <property type="match status" value="1"/>
</dbReference>
<name>A0A7S0QHX1_9CRYP</name>
<keyword evidence="1" id="KW-0175">Coiled coil</keyword>
<evidence type="ECO:0000259" key="3">
    <source>
        <dbReference type="Pfam" id="PF12777"/>
    </source>
</evidence>
<feature type="domain" description="Dynein heavy chain coiled coil stalk" evidence="3">
    <location>
        <begin position="81"/>
        <end position="421"/>
    </location>
</feature>
<dbReference type="GO" id="GO:0008569">
    <property type="term" value="F:minus-end-directed microtubule motor activity"/>
    <property type="evidence" value="ECO:0007669"/>
    <property type="project" value="InterPro"/>
</dbReference>
<dbReference type="Gene3D" id="1.10.8.720">
    <property type="entry name" value="Region D6 of dynein motor"/>
    <property type="match status" value="1"/>
</dbReference>
<dbReference type="InterPro" id="IPR004273">
    <property type="entry name" value="Dynein_heavy_D6_P-loop"/>
</dbReference>
<feature type="coiled-coil region" evidence="1">
    <location>
        <begin position="88"/>
        <end position="157"/>
    </location>
</feature>
<dbReference type="Gene3D" id="3.40.50.300">
    <property type="entry name" value="P-loop containing nucleotide triphosphate hydrolases"/>
    <property type="match status" value="2"/>
</dbReference>
<dbReference type="Pfam" id="PF18198">
    <property type="entry name" value="AAA_lid_11"/>
    <property type="match status" value="1"/>
</dbReference>
<dbReference type="InterPro" id="IPR041228">
    <property type="entry name" value="Dynein_C"/>
</dbReference>
<dbReference type="Pfam" id="PF03028">
    <property type="entry name" value="Dynein_heavy"/>
    <property type="match status" value="1"/>
</dbReference>
<dbReference type="Pfam" id="PF18199">
    <property type="entry name" value="Dynein_C"/>
    <property type="match status" value="1"/>
</dbReference>
<sequence length="1521" mass="170655">MEEVAKSQVEAFGLSLPAVTIPTEPIAMCMPAICQSAVDCHKKYGQSWENQKIQLYLDLLEHFKTVYFEQSKSLTMTKNKIELSLETLQSVMEDIDFLKNEIEDFEISINDAEELTVNLLKNIAKQSLNEEKKRSDLQLLQNSMKIKQNSVHRLKNEIDSDINKASPALLEAQQMLQRVGVKDLQTLKGLKSPPSVVKVMFDIALLLLNRPISRIQVVEEKGQMFYKDSFAFAAPIVFETAFMDDLVTFPKDSITDETIELMQPYLESPLFNIDMAKKVSAVSFAICLWIKAMISYHDISSSIQPQLQTLLKMEADLGSLEMKYAAAELDANITHAEIESMQSQLLQAVEEKKGIQGTIDLTARKIQSAKTLLASLDEHANVWKERLSSVSSRITLLAGDSTLAATVLTFCGPAEKLLREKITRGTLSILEMRNLECSSNGSISDMYMNQHERNLLRSIFLSSSESMQNIVLLQHSTSWPLIFDPQGHALRWILFQEVENNPKQITADKLDIDLMTDCMIHGKALIIENISDRLEHHLCWLIAKLSRFRSKCHNVEIDHDKFIDCNANFKLYLTTVDFNLKSTCTLNGFRIPVLNFFQSEEDFHEQLLSLVVLAESPGVAARQCAIISELALQEKSIFVQDQGIIETLANSDGNLLGNSQSVDNIISAAKALSDSKENLKRADETSKKLLAAADNSKKVADAGVMLHHLTAEMNSIDKVYTMSMHQFLSVFKTAIESCCSNLSASARNNTLIDDVIFMVSKVILAGLFEQHQDIFLLLLVFRLQVSAGHIKREQVECFVMNGISQSESSRRKPYSWIPDYTWAICMHCSFLIPAFKDLPDSVQRLGDQWKAWCDAESPEGSPLPEISSVRNGRMERINLLILVRAFRMDRVRHIVHQYIVESLGSKYMVSRSAMMEVGFTASSAKIPILCIYTPGSELNQSILLLSKRMRKTVRFVVLGQGQESQVLRHVDMSISIGNWIVLDNAQISPGLLLDIEHNLSNTGTIEQEFRLWLAVPTQSFIPMRLLQISIKICCEAPTGIKECLGYCHSCFGSDFEESNSWQFKALALMLCLFHSTIQSRVRYGKIGWRQHYDFNSADFMSCASILHIARDDMQKKVKDSHWEKLKFLMTEINYGGKMIDDMDKRILLSYADVFINPSILDANHNIFKDVSVFNLSESGQSLTQVIDKLSLSDKPENIGLPFGSEFAGNLQTAQSMLDILGSILSINVVDSDSQRYSNANSTESVLSDLLGKIPPSFGPAAGLAKGLSPIDAVFKHEIEYQQLIRDTLSAILNRLQLIDAGLMHADEISTEALKDIKLNKVPRLLMNMASLPQMMSMWMESLLLRHEQCAKWLEKGRPHAYWLGGFERPSALIAAVRQEAARSHRATPGWALEDLMMYGEVSKLESVSDVKGTAEDGIYAYGMYLQGGGTWNKKESKLSELSFSALASAKGVGIYGLPLPVFYIGAVPRSLVKNEDLQTFECPIYASGVENAVPLCYSFMKTDEPATKWTLCGVYVSCNRM</sequence>
<dbReference type="InterPro" id="IPR043160">
    <property type="entry name" value="Dynein_C_barrel"/>
</dbReference>
<dbReference type="GO" id="GO:0045505">
    <property type="term" value="F:dynein intermediate chain binding"/>
    <property type="evidence" value="ECO:0007669"/>
    <property type="project" value="InterPro"/>
</dbReference>
<organism evidence="7">
    <name type="scientific">Cryptomonas curvata</name>
    <dbReference type="NCBI Taxonomy" id="233186"/>
    <lineage>
        <taxon>Eukaryota</taxon>
        <taxon>Cryptophyceae</taxon>
        <taxon>Cryptomonadales</taxon>
        <taxon>Cryptomonadaceae</taxon>
        <taxon>Cryptomonas</taxon>
    </lineage>
</organism>
<dbReference type="InterPro" id="IPR035706">
    <property type="entry name" value="AAA_9"/>
</dbReference>
<dbReference type="InterPro" id="IPR026983">
    <property type="entry name" value="DHC"/>
</dbReference>
<evidence type="ECO:0000259" key="5">
    <source>
        <dbReference type="Pfam" id="PF18198"/>
    </source>
</evidence>
<evidence type="ECO:0000259" key="2">
    <source>
        <dbReference type="Pfam" id="PF03028"/>
    </source>
</evidence>
<dbReference type="GO" id="GO:0030286">
    <property type="term" value="C:dynein complex"/>
    <property type="evidence" value="ECO:0007669"/>
    <property type="project" value="InterPro"/>
</dbReference>
<reference evidence="7" key="1">
    <citation type="submission" date="2021-01" db="EMBL/GenBank/DDBJ databases">
        <authorList>
            <person name="Corre E."/>
            <person name="Pelletier E."/>
            <person name="Niang G."/>
            <person name="Scheremetjew M."/>
            <person name="Finn R."/>
            <person name="Kale V."/>
            <person name="Holt S."/>
            <person name="Cochrane G."/>
            <person name="Meng A."/>
            <person name="Brown T."/>
            <person name="Cohen L."/>
        </authorList>
    </citation>
    <scope>NUCLEOTIDE SEQUENCE</scope>
    <source>
        <strain evidence="7">CCAP979/52</strain>
    </source>
</reference>
<feature type="domain" description="Dynein heavy chain C-terminal" evidence="6">
    <location>
        <begin position="1218"/>
        <end position="1518"/>
    </location>
</feature>
<gene>
    <name evidence="7" type="ORF">CCUR1050_LOCUS9200</name>
</gene>
<feature type="domain" description="Dynein heavy chain ATP-binding dynein motor region" evidence="4">
    <location>
        <begin position="466"/>
        <end position="665"/>
    </location>
</feature>
<dbReference type="InterPro" id="IPR027417">
    <property type="entry name" value="P-loop_NTPase"/>
</dbReference>
<dbReference type="Gene3D" id="3.10.490.20">
    <property type="match status" value="1"/>
</dbReference>
<dbReference type="InterPro" id="IPR041658">
    <property type="entry name" value="AAA_lid_11"/>
</dbReference>
<evidence type="ECO:0000259" key="6">
    <source>
        <dbReference type="Pfam" id="PF18199"/>
    </source>
</evidence>
<dbReference type="GO" id="GO:0051959">
    <property type="term" value="F:dynein light intermediate chain binding"/>
    <property type="evidence" value="ECO:0007669"/>
    <property type="project" value="InterPro"/>
</dbReference>
<dbReference type="InterPro" id="IPR042219">
    <property type="entry name" value="AAA_lid_11_sf"/>
</dbReference>
<dbReference type="PANTHER" id="PTHR45703">
    <property type="entry name" value="DYNEIN HEAVY CHAIN"/>
    <property type="match status" value="1"/>
</dbReference>